<feature type="transmembrane region" description="Helical" evidence="6">
    <location>
        <begin position="83"/>
        <end position="104"/>
    </location>
</feature>
<name>A0ABR7MJ09_9BACT</name>
<dbReference type="Proteomes" id="UP000622017">
    <property type="component" value="Unassembled WGS sequence"/>
</dbReference>
<dbReference type="EMBL" id="JACSCY010000004">
    <property type="protein sequence ID" value="MBC6610572.1"/>
    <property type="molecule type" value="Genomic_DNA"/>
</dbReference>
<sequence length="240" mass="26681">MLSTLKALFRTNASSLLSMFLLVVLPVVGSSAVTYLLYEHQELLRDLSLPQMLLYFGLMVLVLAFSLVHSTVAVLLTGFFLGWSGLPGTIVAYALAALLGYELATRLDQGKLLRFVHSFPKAEAIMQELRHQSWQLILLVRLAPVLPFALMTFVLAILGVDRTRFLSASVLGMLPRSLFFYWIGTQAQDALSLLHNPDTGTTGKILVLVLLAVAALGLYYVFNRAVQRALNRQVEKHENY</sequence>
<evidence type="ECO:0000256" key="1">
    <source>
        <dbReference type="ARBA" id="ARBA00004651"/>
    </source>
</evidence>
<comment type="caution">
    <text evidence="8">The sequence shown here is derived from an EMBL/GenBank/DDBJ whole genome shotgun (WGS) entry which is preliminary data.</text>
</comment>
<evidence type="ECO:0000259" key="7">
    <source>
        <dbReference type="Pfam" id="PF09335"/>
    </source>
</evidence>
<evidence type="ECO:0000313" key="9">
    <source>
        <dbReference type="Proteomes" id="UP000622017"/>
    </source>
</evidence>
<evidence type="ECO:0000256" key="2">
    <source>
        <dbReference type="ARBA" id="ARBA00022475"/>
    </source>
</evidence>
<dbReference type="RefSeq" id="WP_187318877.1">
    <property type="nucleotide sequence ID" value="NZ_JACSCY010000004.1"/>
</dbReference>
<keyword evidence="3 6" id="KW-0812">Transmembrane</keyword>
<dbReference type="Pfam" id="PF09335">
    <property type="entry name" value="VTT_dom"/>
    <property type="match status" value="1"/>
</dbReference>
<proteinExistence type="inferred from homology"/>
<evidence type="ECO:0000256" key="3">
    <source>
        <dbReference type="ARBA" id="ARBA00022692"/>
    </source>
</evidence>
<evidence type="ECO:0000256" key="6">
    <source>
        <dbReference type="RuleBase" id="RU366058"/>
    </source>
</evidence>
<keyword evidence="5 6" id="KW-0472">Membrane</keyword>
<evidence type="ECO:0000256" key="5">
    <source>
        <dbReference type="ARBA" id="ARBA00023136"/>
    </source>
</evidence>
<dbReference type="InterPro" id="IPR015414">
    <property type="entry name" value="TMEM64"/>
</dbReference>
<feature type="transmembrane region" description="Helical" evidence="6">
    <location>
        <begin position="136"/>
        <end position="158"/>
    </location>
</feature>
<evidence type="ECO:0000313" key="8">
    <source>
        <dbReference type="EMBL" id="MBC6610572.1"/>
    </source>
</evidence>
<comment type="similarity">
    <text evidence="6">Belongs to the TVP38/TMEM64 family.</text>
</comment>
<gene>
    <name evidence="8" type="ORF">H8B15_06545</name>
</gene>
<dbReference type="PANTHER" id="PTHR12677:SF59">
    <property type="entry name" value="GOLGI APPARATUS MEMBRANE PROTEIN TVP38-RELATED"/>
    <property type="match status" value="1"/>
</dbReference>
<keyword evidence="9" id="KW-1185">Reference proteome</keyword>
<reference evidence="8 9" key="1">
    <citation type="submission" date="2020-08" db="EMBL/GenBank/DDBJ databases">
        <title>Hymenobacter sp.</title>
        <authorList>
            <person name="Kim M.K."/>
        </authorList>
    </citation>
    <scope>NUCLEOTIDE SEQUENCE [LARGE SCALE GENOMIC DNA]</scope>
    <source>
        <strain evidence="8 9">BT507</strain>
    </source>
</reference>
<organism evidence="8 9">
    <name type="scientific">Hymenobacter citatus</name>
    <dbReference type="NCBI Taxonomy" id="2763506"/>
    <lineage>
        <taxon>Bacteria</taxon>
        <taxon>Pseudomonadati</taxon>
        <taxon>Bacteroidota</taxon>
        <taxon>Cytophagia</taxon>
        <taxon>Cytophagales</taxon>
        <taxon>Hymenobacteraceae</taxon>
        <taxon>Hymenobacter</taxon>
    </lineage>
</organism>
<feature type="domain" description="VTT" evidence="7">
    <location>
        <begin position="70"/>
        <end position="185"/>
    </location>
</feature>
<comment type="subcellular location">
    <subcellularLocation>
        <location evidence="1 6">Cell membrane</location>
        <topology evidence="1 6">Multi-pass membrane protein</topology>
    </subcellularLocation>
</comment>
<dbReference type="PANTHER" id="PTHR12677">
    <property type="entry name" value="GOLGI APPARATUS MEMBRANE PROTEIN TVP38-RELATED"/>
    <property type="match status" value="1"/>
</dbReference>
<protein>
    <recommendedName>
        <fullName evidence="6">TVP38/TMEM64 family membrane protein</fullName>
    </recommendedName>
</protein>
<keyword evidence="2 6" id="KW-1003">Cell membrane</keyword>
<feature type="transmembrane region" description="Helical" evidence="6">
    <location>
        <begin position="165"/>
        <end position="183"/>
    </location>
</feature>
<keyword evidence="4 6" id="KW-1133">Transmembrane helix</keyword>
<dbReference type="InterPro" id="IPR032816">
    <property type="entry name" value="VTT_dom"/>
</dbReference>
<accession>A0ABR7MJ09</accession>
<feature type="transmembrane region" description="Helical" evidence="6">
    <location>
        <begin position="53"/>
        <end position="76"/>
    </location>
</feature>
<feature type="transmembrane region" description="Helical" evidence="6">
    <location>
        <begin position="203"/>
        <end position="222"/>
    </location>
</feature>
<evidence type="ECO:0000256" key="4">
    <source>
        <dbReference type="ARBA" id="ARBA00022989"/>
    </source>
</evidence>